<protein>
    <submittedName>
        <fullName evidence="2">CHRD domain containing protein</fullName>
    </submittedName>
</protein>
<proteinExistence type="predicted"/>
<evidence type="ECO:0000313" key="2">
    <source>
        <dbReference type="EMBL" id="ACY24505.1"/>
    </source>
</evidence>
<dbReference type="InterPro" id="IPR010895">
    <property type="entry name" value="CHRD"/>
</dbReference>
<dbReference type="PROSITE" id="PS50933">
    <property type="entry name" value="CHRD"/>
    <property type="match status" value="1"/>
</dbReference>
<dbReference type="AlphaFoldDB" id="D4N719"/>
<sequence>MSQQLKLSILSILAAIISIGAVTGSLSSLQAQEGETFSATLSGKAEVPPTDSSATGWAKFQTNENGTQVLYWINLTGMKEITGAHIHNGTVTQNGDVVVGLSGQKSAQNGNNSTISFSGNITQNDLQGPLKGKELSELVGLMSDGVVYVNVHSGEFQNGEIRGQIASGLPEAEINMTSTSNTTTTINSTIPN</sequence>
<gene>
    <name evidence="2" type="ORF">57a5orf12</name>
</gene>
<dbReference type="Pfam" id="PF07452">
    <property type="entry name" value="CHRD"/>
    <property type="match status" value="1"/>
</dbReference>
<evidence type="ECO:0000259" key="1">
    <source>
        <dbReference type="PROSITE" id="PS50933"/>
    </source>
</evidence>
<feature type="domain" description="CHRD" evidence="1">
    <location>
        <begin position="33"/>
        <end position="170"/>
    </location>
</feature>
<dbReference type="SMART" id="SM00754">
    <property type="entry name" value="CHRD"/>
    <property type="match status" value="1"/>
</dbReference>
<reference evidence="2" key="1">
    <citation type="journal article" date="2010" name="Environ. Microbiol.">
        <title>Homologues of nitrite reductases in ammonia-oxidizing archaea: diversity and genomic context.</title>
        <authorList>
            <person name="Bartossek R."/>
            <person name="Nicol G.W."/>
            <person name="Lanzen A."/>
            <person name="Klenk H.P."/>
            <person name="Schleper C."/>
        </authorList>
    </citation>
    <scope>NUCLEOTIDE SEQUENCE</scope>
</reference>
<name>D4N719_9CREN</name>
<organism evidence="2">
    <name type="scientific">uncultured crenarchaeote 57a5</name>
    <dbReference type="NCBI Taxonomy" id="684058"/>
    <lineage>
        <taxon>Archaea</taxon>
        <taxon>Thermoproteota</taxon>
        <taxon>environmental samples</taxon>
    </lineage>
</organism>
<dbReference type="EMBL" id="GU059107">
    <property type="protein sequence ID" value="ACY24505.1"/>
    <property type="molecule type" value="Genomic_DNA"/>
</dbReference>
<accession>D4N719</accession>